<dbReference type="EMBL" id="JAEPRD010000106">
    <property type="protein sequence ID" value="KAG2198716.1"/>
    <property type="molecule type" value="Genomic_DNA"/>
</dbReference>
<dbReference type="GO" id="GO:0017005">
    <property type="term" value="F:3'-tyrosyl-DNA phosphodiesterase activity"/>
    <property type="evidence" value="ECO:0007669"/>
    <property type="project" value="TreeGrafter"/>
</dbReference>
<sequence length="392" mass="45113">HDLESMVQFNFLVDVGYLLSNMYDPSIPVTIVHGQKNNLNVYSNVQLYTPDIPDRYGVHHTKAMLLFFCEKMTGIKTVQLIIMTANMIEQDWEDMTQGVYRTPRCPLKPTATTNESPFEQDLIKYLRAYKLRSVYEAIAKLRKYDFSSCKGILIGSVPGYHRQSASMFRDWGIERLATVLRQHVPSSPFHSELILQCSSLASSPQKWFLELCESMSQTKTNTGAAPKIKVVYPTMDTASKSFTGREGSGDFLRFERGSYEKNHVWFDKYLCDWQSNDAGRQRLMPHIKTYTRIERGTDGTAVIAWHLLTSANLSRAAWGEYQKNKTQIYVKSFELGVLFCPSLWKNEVVLKPAKKMKQHVHNNDNIIEVRLPYDFPLVPHPRPMSCFTRLPS</sequence>
<feature type="active site" description="Nucleophile" evidence="9">
    <location>
        <position position="60"/>
    </location>
</feature>
<protein>
    <recommendedName>
        <fullName evidence="14">Tyrosyl-DNA phosphodiesterase 1</fullName>
    </recommendedName>
</protein>
<evidence type="ECO:0000256" key="9">
    <source>
        <dbReference type="PIRSR" id="PIRSR610347-1"/>
    </source>
</evidence>
<keyword evidence="8" id="KW-0539">Nucleus</keyword>
<feature type="active site" description="Proton donor/acceptor" evidence="9">
    <location>
        <position position="286"/>
    </location>
</feature>
<keyword evidence="5" id="KW-0378">Hydrolase</keyword>
<feature type="binding site" evidence="10">
    <location>
        <position position="288"/>
    </location>
    <ligand>
        <name>substrate</name>
    </ligand>
</feature>
<dbReference type="Gene3D" id="3.30.870.10">
    <property type="entry name" value="Endonuclease Chain A"/>
    <property type="match status" value="2"/>
</dbReference>
<evidence type="ECO:0000256" key="2">
    <source>
        <dbReference type="ARBA" id="ARBA00010205"/>
    </source>
</evidence>
<evidence type="ECO:0000256" key="6">
    <source>
        <dbReference type="ARBA" id="ARBA00022839"/>
    </source>
</evidence>
<name>A0A8H7QU12_9FUNG</name>
<accession>A0A8H7QU12</accession>
<comment type="subcellular location">
    <subcellularLocation>
        <location evidence="1">Nucleus</location>
    </subcellularLocation>
</comment>
<dbReference type="InterPro" id="IPR010347">
    <property type="entry name" value="Tdp1"/>
</dbReference>
<dbReference type="SUPFAM" id="SSF56024">
    <property type="entry name" value="Phospholipase D/nuclease"/>
    <property type="match status" value="2"/>
</dbReference>
<dbReference type="Pfam" id="PF06087">
    <property type="entry name" value="Tyr-DNA_phospho"/>
    <property type="match status" value="1"/>
</dbReference>
<dbReference type="PANTHER" id="PTHR12415:SF0">
    <property type="entry name" value="TYROSYL-DNA PHOSPHODIESTERASE 1"/>
    <property type="match status" value="1"/>
</dbReference>
<proteinExistence type="inferred from homology"/>
<dbReference type="AlphaFoldDB" id="A0A8H7QU12"/>
<dbReference type="OrthoDB" id="47785at2759"/>
<feature type="site" description="Interaction with DNA" evidence="11">
    <location>
        <position position="314"/>
    </location>
</feature>
<dbReference type="GO" id="GO:0003690">
    <property type="term" value="F:double-stranded DNA binding"/>
    <property type="evidence" value="ECO:0007669"/>
    <property type="project" value="TreeGrafter"/>
</dbReference>
<dbReference type="GO" id="GO:0005634">
    <property type="term" value="C:nucleus"/>
    <property type="evidence" value="ECO:0007669"/>
    <property type="project" value="UniProtKB-SubCell"/>
</dbReference>
<comment type="caution">
    <text evidence="12">The sequence shown here is derived from an EMBL/GenBank/DDBJ whole genome shotgun (WGS) entry which is preliminary data.</text>
</comment>
<keyword evidence="3" id="KW-0540">Nuclease</keyword>
<feature type="non-terminal residue" evidence="12">
    <location>
        <position position="1"/>
    </location>
</feature>
<evidence type="ECO:0000256" key="8">
    <source>
        <dbReference type="ARBA" id="ARBA00023242"/>
    </source>
</evidence>
<dbReference type="GO" id="GO:0003697">
    <property type="term" value="F:single-stranded DNA binding"/>
    <property type="evidence" value="ECO:0007669"/>
    <property type="project" value="TreeGrafter"/>
</dbReference>
<evidence type="ECO:0000256" key="11">
    <source>
        <dbReference type="PIRSR" id="PIRSR610347-3"/>
    </source>
</evidence>
<evidence type="ECO:0000256" key="7">
    <source>
        <dbReference type="ARBA" id="ARBA00023204"/>
    </source>
</evidence>
<feature type="binding site" evidence="10">
    <location>
        <position position="62"/>
    </location>
    <ligand>
        <name>substrate</name>
    </ligand>
</feature>
<keyword evidence="13" id="KW-1185">Reference proteome</keyword>
<evidence type="ECO:0000313" key="12">
    <source>
        <dbReference type="EMBL" id="KAG2198716.1"/>
    </source>
</evidence>
<comment type="similarity">
    <text evidence="2">Belongs to the tyrosyl-DNA phosphodiesterase family.</text>
</comment>
<evidence type="ECO:0000256" key="10">
    <source>
        <dbReference type="PIRSR" id="PIRSR610347-2"/>
    </source>
</evidence>
<dbReference type="Proteomes" id="UP000603453">
    <property type="component" value="Unassembled WGS sequence"/>
</dbReference>
<dbReference type="PANTHER" id="PTHR12415">
    <property type="entry name" value="TYROSYL-DNA PHOSPHODIESTERASE 1"/>
    <property type="match status" value="1"/>
</dbReference>
<dbReference type="GO" id="GO:0004527">
    <property type="term" value="F:exonuclease activity"/>
    <property type="evidence" value="ECO:0007669"/>
    <property type="project" value="UniProtKB-KW"/>
</dbReference>
<dbReference type="GO" id="GO:0006281">
    <property type="term" value="P:DNA repair"/>
    <property type="evidence" value="ECO:0007669"/>
    <property type="project" value="UniProtKB-KW"/>
</dbReference>
<evidence type="ECO:0000256" key="1">
    <source>
        <dbReference type="ARBA" id="ARBA00004123"/>
    </source>
</evidence>
<keyword evidence="7" id="KW-0234">DNA repair</keyword>
<organism evidence="12 13">
    <name type="scientific">Mucor saturninus</name>
    <dbReference type="NCBI Taxonomy" id="64648"/>
    <lineage>
        <taxon>Eukaryota</taxon>
        <taxon>Fungi</taxon>
        <taxon>Fungi incertae sedis</taxon>
        <taxon>Mucoromycota</taxon>
        <taxon>Mucoromycotina</taxon>
        <taxon>Mucoromycetes</taxon>
        <taxon>Mucorales</taxon>
        <taxon>Mucorineae</taxon>
        <taxon>Mucoraceae</taxon>
        <taxon>Mucor</taxon>
    </lineage>
</organism>
<gene>
    <name evidence="12" type="ORF">INT47_005401</name>
</gene>
<evidence type="ECO:0000313" key="13">
    <source>
        <dbReference type="Proteomes" id="UP000603453"/>
    </source>
</evidence>
<keyword evidence="4" id="KW-0227">DNA damage</keyword>
<evidence type="ECO:0000256" key="3">
    <source>
        <dbReference type="ARBA" id="ARBA00022722"/>
    </source>
</evidence>
<evidence type="ECO:0000256" key="4">
    <source>
        <dbReference type="ARBA" id="ARBA00022763"/>
    </source>
</evidence>
<evidence type="ECO:0000256" key="5">
    <source>
        <dbReference type="ARBA" id="ARBA00022801"/>
    </source>
</evidence>
<reference evidence="12" key="1">
    <citation type="submission" date="2020-12" db="EMBL/GenBank/DDBJ databases">
        <title>Metabolic potential, ecology and presence of endohyphal bacteria is reflected in genomic diversity of Mucoromycotina.</title>
        <authorList>
            <person name="Muszewska A."/>
            <person name="Okrasinska A."/>
            <person name="Steczkiewicz K."/>
            <person name="Drgas O."/>
            <person name="Orlowska M."/>
            <person name="Perlinska-Lenart U."/>
            <person name="Aleksandrzak-Piekarczyk T."/>
            <person name="Szatraj K."/>
            <person name="Zielenkiewicz U."/>
            <person name="Pilsyk S."/>
            <person name="Malc E."/>
            <person name="Mieczkowski P."/>
            <person name="Kruszewska J.S."/>
            <person name="Biernat P."/>
            <person name="Pawlowska J."/>
        </authorList>
    </citation>
    <scope>NUCLEOTIDE SEQUENCE</scope>
    <source>
        <strain evidence="12">WA0000017839</strain>
    </source>
</reference>
<keyword evidence="6" id="KW-0269">Exonuclease</keyword>
<evidence type="ECO:0008006" key="14">
    <source>
        <dbReference type="Google" id="ProtNLM"/>
    </source>
</evidence>